<dbReference type="OrthoDB" id="18896at2759"/>
<feature type="region of interest" description="Disordered" evidence="6">
    <location>
        <begin position="2011"/>
        <end position="2036"/>
    </location>
</feature>
<gene>
    <name evidence="9" type="ORF">EXIGLDRAFT_772444</name>
</gene>
<evidence type="ECO:0000313" key="10">
    <source>
        <dbReference type="Proteomes" id="UP000077266"/>
    </source>
</evidence>
<evidence type="ECO:0000256" key="5">
    <source>
        <dbReference type="PROSITE-ProRule" id="PRU00983"/>
    </source>
</evidence>
<dbReference type="PROSITE" id="PS51650">
    <property type="entry name" value="C2_DOCK"/>
    <property type="match status" value="1"/>
</dbReference>
<dbReference type="InterPro" id="IPR035892">
    <property type="entry name" value="C2_domain_sf"/>
</dbReference>
<feature type="region of interest" description="Disordered" evidence="6">
    <location>
        <begin position="216"/>
        <end position="241"/>
    </location>
</feature>
<dbReference type="InterPro" id="IPR016024">
    <property type="entry name" value="ARM-type_fold"/>
</dbReference>
<feature type="compositionally biased region" description="Polar residues" evidence="6">
    <location>
        <begin position="187"/>
        <end position="201"/>
    </location>
</feature>
<dbReference type="InterPro" id="IPR056372">
    <property type="entry name" value="TPR_DOCK"/>
</dbReference>
<keyword evidence="2" id="KW-0963">Cytoplasm</keyword>
<dbReference type="InterPro" id="IPR046773">
    <property type="entry name" value="DOCKER_Lobe_C"/>
</dbReference>
<dbReference type="GO" id="GO:0005085">
    <property type="term" value="F:guanyl-nucleotide exchange factor activity"/>
    <property type="evidence" value="ECO:0007669"/>
    <property type="project" value="UniProtKB-KW"/>
</dbReference>
<dbReference type="SUPFAM" id="SSF48371">
    <property type="entry name" value="ARM repeat"/>
    <property type="match status" value="1"/>
</dbReference>
<dbReference type="CDD" id="cd11684">
    <property type="entry name" value="DHR2_DOCK"/>
    <property type="match status" value="1"/>
</dbReference>
<evidence type="ECO:0000256" key="6">
    <source>
        <dbReference type="SAM" id="MobiDB-lite"/>
    </source>
</evidence>
<dbReference type="PANTHER" id="PTHR45653">
    <property type="entry name" value="DEDICATOR OF CYTOKINESIS"/>
    <property type="match status" value="1"/>
</dbReference>
<organism evidence="9 10">
    <name type="scientific">Exidia glandulosa HHB12029</name>
    <dbReference type="NCBI Taxonomy" id="1314781"/>
    <lineage>
        <taxon>Eukaryota</taxon>
        <taxon>Fungi</taxon>
        <taxon>Dikarya</taxon>
        <taxon>Basidiomycota</taxon>
        <taxon>Agaricomycotina</taxon>
        <taxon>Agaricomycetes</taxon>
        <taxon>Auriculariales</taxon>
        <taxon>Exidiaceae</taxon>
        <taxon>Exidia</taxon>
    </lineage>
</organism>
<dbReference type="GO" id="GO:0005886">
    <property type="term" value="C:plasma membrane"/>
    <property type="evidence" value="ECO:0007669"/>
    <property type="project" value="TreeGrafter"/>
</dbReference>
<dbReference type="Pfam" id="PF23554">
    <property type="entry name" value="TPR_DOCK"/>
    <property type="match status" value="2"/>
</dbReference>
<feature type="region of interest" description="Disordered" evidence="6">
    <location>
        <begin position="514"/>
        <end position="570"/>
    </location>
</feature>
<dbReference type="InterPro" id="IPR043161">
    <property type="entry name" value="DOCK_C_lobe_A"/>
</dbReference>
<dbReference type="InterPro" id="IPR046769">
    <property type="entry name" value="DOCKER_Lobe_A"/>
</dbReference>
<dbReference type="InterPro" id="IPR043162">
    <property type="entry name" value="DOCK_C_lobe_C"/>
</dbReference>
<feature type="region of interest" description="Disordered" evidence="6">
    <location>
        <begin position="2164"/>
        <end position="2217"/>
    </location>
</feature>
<keyword evidence="3" id="KW-0597">Phosphoprotein</keyword>
<dbReference type="Gene3D" id="1.25.40.410">
    <property type="match status" value="1"/>
</dbReference>
<dbReference type="GO" id="GO:0031267">
    <property type="term" value="F:small GTPase binding"/>
    <property type="evidence" value="ECO:0007669"/>
    <property type="project" value="TreeGrafter"/>
</dbReference>
<sequence length="2217" mass="246802">MASSAAAGTINKGVWEPLSHIVYGYAIYPLSPAQIRDNLPPVLPRTGADASRYHEDERERAAHEIVALELGDEIYAFERYTPKASETRDVWYRGYVWCPARHESNATSDLLTAKTTTPDDTQVFIGIFPASHIHVRDFLADAEGRLAQVYSALTSGHDPYASIAAARGMETVKEEDDDDTASRKSVRTTTTRPPTQHSIKSPYSLAHLQHLRDSTPSAVSQPLKFLPPRPSLKSGDDTQSGAMQPIIDEISSALREWYNLMFLYLSRKEYALFHLVKEHIEALHLGRRQLLAQTLSVDETVNLRRDCVARLVTCNVVQGLDVIVRHPNWGGLVTVDVDGDIDPQSWVSAPRMYAMQAALAYMDVGDGGSGRPAAITSSLDLPHPMAPAVATSNSIFPDLTRRLNGSADETAQHVAPVKFYQVFLDMQAFVASPCLPGETAQLHFALYSKIEGKFISEDFCAILNHNGVLARDNELGGSGVGRVKTLFIDLSPHDVAGPIYLVCRIVRHGQMKLGRDEDRRRGSDAVRSRMDNPSHAVSGNSFNELDYPAAPGTPGPNGQSPSPIPLETPSSAHFRRPFGCAVLELTELATIVADGTASSALKEHTMPIFVHVQEDSFSTLHQDIIAGRMKEFEKSPRAEMVAVNVKAFHGDAKTIVRENPSLMQDAPVTQRLGFPDVVFPGDVRNELYVKLWNGEFFVKNRRSVAFTPTGPSNIEVTVEVRTSDGAVVEGAISQGSGEPPVSQFRSLVFYKTNTPSFGELIKVTLPVNLMPTCHLFFTFRQRSSQGRSPANLFGPEAMDRPFAFAYMSLFPERDAFMHDGSHTLVLYRITKPAPILIGEYWGAPQCLVPGQSLDALPIPANLARTLVPTRDKFTIRSQLCSTKFTQNPVVLGLMKWEGRDPATVLDILTRFPYVGELEIVKFLRDIFDALFAILTSTGNGAGAERDDLVFNCLVHVLGIVQDRRFSNFQPVLEVYIEKHFNSAGAYSHLLQSMNRLLANPTGQETAPRLRAAFRAWQYVFKFTVRSREFQRQKEEGMGSGTTAEHLEQLFKKEVIASLDEINKLMGLTQSSAIGTQTFAVQNFTSILPDLRKIFGPDEVVKIIKNFTGALAGAKGRMIIWKLVMFINVVKSYLFDLPYARAALVEDIVSWIMPYLGKFDEHLPHGSDDTENAKDAARIAWLESVRLSVSIIALILDKLQQNLVNPTILGDRKQLSREHDNVDYLLLLLPKLLDSYAEFQSAGTMRAFERNKSAATAMAAVPVVFPASHPFSLIAQYPSYMAATASYENTPFFNCGLGETAIVFLSLVLSSPRKSLVNLLDTRLEVEGKDNTATLLSQFFKVAVSIIENDAFPRTWLNANILAHRVLLKMMEPISVLLVQNYIPDQSMAHTFSSDLWKEAFYMLLSLLSSEQLVIEEHSPQKRRAVWRLAGDIRGDGATILLQLWEALGYSAPANPRYDTYQSALSPLIGQVVHLCLSHHEMLRVNAVQILYHMIVLHYNATGNFDEIEHEITNKLDSLFMNEAKGTDITRAFFISQLRQLFDSSAADDRLRERVTQFLNSVDTFLDLLLSLRTLPPGEEYHDDRVIATLRLLNFTRQLGKDDIYIKYVHQLVNMHLGSQNYVEAALSLKLHADLHDWDLNSFVEPLEDLGLPRQSRFHRKETLCLLILDYLGKGRAWETAIDICKELAFQHSEITFNYQRLSEVLHHQATLLEHIVHEPRYYADYFRVAFYGDFPDAIRDKEFIYRGFEWEKFGAFCERMLAKHPGAQLLKSGMEPSEELRQGSAQWIQCMAVTPEPDRTLPIFTQPDVPSAVRTYYEHCAINTFSISRPYNKTGAQPAQFQDVWTEKTYFLTEEAFPTVLRRSEVIDVRVAHVSPLEGAIQDLEGKTKELVSLSIRYASMYETGAVGVQTNHLAATLNNVVDAQAPNNIKTYREAFLNSDYITRNAQQLDLIQKLRDSIDEHITYINTCLGLHAKLCPPEMVPFHQTLERFFRRHFVDEISRLGLEEHTLPDVSSAQSSRNAHGPYSPSLYTDSEAHGFSTASGLQRSGSINVGRPSFSMPPSHLSIISNGTAWTGTTPGVSRATTMRRQNGQPPPQPSLLQRNLANLAKYGMNAVASGPGDEGRDAMSSNSLDGLPENQLESFVTVAGGGTSSIPPVPPLPPQLISPTSPTNGSFVNPFSAQPASPIGELPKSNGNGRLGSLSRFGSLSFGKRGR</sequence>
<dbReference type="InterPro" id="IPR027357">
    <property type="entry name" value="DOCKER_dom"/>
</dbReference>
<protein>
    <submittedName>
        <fullName evidence="9">Cytoplasmic protein</fullName>
    </submittedName>
</protein>
<feature type="compositionally biased region" description="Polar residues" evidence="6">
    <location>
        <begin position="2013"/>
        <end position="2022"/>
    </location>
</feature>
<dbReference type="Gene3D" id="1.20.1270.350">
    <property type="entry name" value="Dedicator of cytokinesis N-terminal subdomain"/>
    <property type="match status" value="1"/>
</dbReference>
<evidence type="ECO:0000256" key="1">
    <source>
        <dbReference type="ARBA" id="ARBA00004496"/>
    </source>
</evidence>
<keyword evidence="4" id="KW-0344">Guanine-nucleotide releasing factor</keyword>
<reference evidence="9 10" key="1">
    <citation type="journal article" date="2016" name="Mol. Biol. Evol.">
        <title>Comparative Genomics of Early-Diverging Mushroom-Forming Fungi Provides Insights into the Origins of Lignocellulose Decay Capabilities.</title>
        <authorList>
            <person name="Nagy L.G."/>
            <person name="Riley R."/>
            <person name="Tritt A."/>
            <person name="Adam C."/>
            <person name="Daum C."/>
            <person name="Floudas D."/>
            <person name="Sun H."/>
            <person name="Yadav J.S."/>
            <person name="Pangilinan J."/>
            <person name="Larsson K.H."/>
            <person name="Matsuura K."/>
            <person name="Barry K."/>
            <person name="Labutti K."/>
            <person name="Kuo R."/>
            <person name="Ohm R.A."/>
            <person name="Bhattacharya S.S."/>
            <person name="Shirouzu T."/>
            <person name="Yoshinaga Y."/>
            <person name="Martin F.M."/>
            <person name="Grigoriev I.V."/>
            <person name="Hibbett D.S."/>
        </authorList>
    </citation>
    <scope>NUCLEOTIDE SEQUENCE [LARGE SCALE GENOMIC DNA]</scope>
    <source>
        <strain evidence="9 10">HHB12029</strain>
    </source>
</reference>
<dbReference type="EMBL" id="KV426092">
    <property type="protein sequence ID" value="KZV88707.1"/>
    <property type="molecule type" value="Genomic_DNA"/>
</dbReference>
<dbReference type="PANTHER" id="PTHR45653:SF10">
    <property type="entry name" value="MYOBLAST CITY, ISOFORM B"/>
    <property type="match status" value="1"/>
</dbReference>
<dbReference type="InterPro" id="IPR027007">
    <property type="entry name" value="C2_DOCK-type_domain"/>
</dbReference>
<evidence type="ECO:0000259" key="7">
    <source>
        <dbReference type="PROSITE" id="PS51650"/>
    </source>
</evidence>
<comment type="subcellular location">
    <subcellularLocation>
        <location evidence="1">Cytoplasm</location>
    </subcellularLocation>
</comment>
<dbReference type="STRING" id="1314781.A0A165FB35"/>
<dbReference type="InterPro" id="IPR046770">
    <property type="entry name" value="DOCKER_Lobe_B"/>
</dbReference>
<feature type="domain" description="C2 DOCK-type" evidence="7">
    <location>
        <begin position="684"/>
        <end position="880"/>
    </location>
</feature>
<feature type="region of interest" description="Disordered" evidence="6">
    <location>
        <begin position="169"/>
        <end position="202"/>
    </location>
</feature>
<proteinExistence type="inferred from homology"/>
<dbReference type="Pfam" id="PF20421">
    <property type="entry name" value="DHR-2_Lobe_C"/>
    <property type="match status" value="1"/>
</dbReference>
<accession>A0A165FB35</accession>
<dbReference type="PROSITE" id="PS51651">
    <property type="entry name" value="DOCKER"/>
    <property type="match status" value="1"/>
</dbReference>
<dbReference type="InterPro" id="IPR026791">
    <property type="entry name" value="DOCK"/>
</dbReference>
<dbReference type="GO" id="GO:0005737">
    <property type="term" value="C:cytoplasm"/>
    <property type="evidence" value="ECO:0007669"/>
    <property type="project" value="UniProtKB-SubCell"/>
</dbReference>
<dbReference type="Pfam" id="PF20422">
    <property type="entry name" value="DHR-2_Lobe_B"/>
    <property type="match status" value="1"/>
</dbReference>
<dbReference type="InterPro" id="IPR032376">
    <property type="entry name" value="DOCK_N"/>
</dbReference>
<dbReference type="InterPro" id="IPR042455">
    <property type="entry name" value="DOCK_N_sub1"/>
</dbReference>
<feature type="compositionally biased region" description="Low complexity" evidence="6">
    <location>
        <begin position="2201"/>
        <end position="2217"/>
    </location>
</feature>
<evidence type="ECO:0000256" key="4">
    <source>
        <dbReference type="ARBA" id="ARBA00022658"/>
    </source>
</evidence>
<evidence type="ECO:0000313" key="9">
    <source>
        <dbReference type="EMBL" id="KZV88707.1"/>
    </source>
</evidence>
<dbReference type="Pfam" id="PF16172">
    <property type="entry name" value="DOCK_N"/>
    <property type="match status" value="1"/>
</dbReference>
<feature type="compositionally biased region" description="Polar residues" evidence="6">
    <location>
        <begin position="2173"/>
        <end position="2185"/>
    </location>
</feature>
<feature type="domain" description="DOCKER" evidence="8">
    <location>
        <begin position="1595"/>
        <end position="2009"/>
    </location>
</feature>
<feature type="compositionally biased region" description="Basic and acidic residues" evidence="6">
    <location>
        <begin position="514"/>
        <end position="532"/>
    </location>
</feature>
<dbReference type="Pfam" id="PF14429">
    <property type="entry name" value="DOCK-C2"/>
    <property type="match status" value="1"/>
</dbReference>
<name>A0A165FB35_EXIGL</name>
<comment type="similarity">
    <text evidence="5">Belongs to the DOCK family.</text>
</comment>
<dbReference type="InParanoid" id="A0A165FB35"/>
<dbReference type="Gene3D" id="2.60.40.150">
    <property type="entry name" value="C2 domain"/>
    <property type="match status" value="1"/>
</dbReference>
<keyword evidence="10" id="KW-1185">Reference proteome</keyword>
<dbReference type="Gene3D" id="1.20.58.740">
    <property type="match status" value="1"/>
</dbReference>
<dbReference type="Proteomes" id="UP000077266">
    <property type="component" value="Unassembled WGS sequence"/>
</dbReference>
<evidence type="ECO:0000256" key="3">
    <source>
        <dbReference type="ARBA" id="ARBA00022553"/>
    </source>
</evidence>
<dbReference type="CDD" id="cd08679">
    <property type="entry name" value="C2_DOCK180_related"/>
    <property type="match status" value="1"/>
</dbReference>
<dbReference type="GO" id="GO:0007264">
    <property type="term" value="P:small GTPase-mediated signal transduction"/>
    <property type="evidence" value="ECO:0007669"/>
    <property type="project" value="InterPro"/>
</dbReference>
<evidence type="ECO:0000259" key="8">
    <source>
        <dbReference type="PROSITE" id="PS51651"/>
    </source>
</evidence>
<dbReference type="Pfam" id="PF06920">
    <property type="entry name" value="DHR-2_Lobe_A"/>
    <property type="match status" value="1"/>
</dbReference>
<evidence type="ECO:0000256" key="2">
    <source>
        <dbReference type="ARBA" id="ARBA00022490"/>
    </source>
</evidence>